<dbReference type="GO" id="GO:0016787">
    <property type="term" value="F:hydrolase activity"/>
    <property type="evidence" value="ECO:0007669"/>
    <property type="project" value="UniProtKB-KW"/>
</dbReference>
<reference evidence="3 6" key="2">
    <citation type="submission" date="2019-11" db="EMBL/GenBank/DDBJ databases">
        <title>Flavobacterium resistens genome.</title>
        <authorList>
            <person name="Wilson V.M."/>
            <person name="Newman J.D."/>
        </authorList>
    </citation>
    <scope>NUCLEOTIDE SEQUENCE [LARGE SCALE GENOMIC DNA]</scope>
    <source>
        <strain evidence="3 6">DSM 19382</strain>
    </source>
</reference>
<dbReference type="RefSeq" id="WP_142449072.1">
    <property type="nucleotide sequence ID" value="NZ_FXTA01000001.1"/>
</dbReference>
<dbReference type="InterPro" id="IPR018712">
    <property type="entry name" value="Tle1-like_cat"/>
</dbReference>
<dbReference type="AlphaFoldDB" id="A0A521AT98"/>
<dbReference type="PANTHER" id="PTHR33840">
    <property type="match status" value="1"/>
</dbReference>
<protein>
    <submittedName>
        <fullName evidence="4">Uncharacterized alpha/beta hydrolase domain</fullName>
    </submittedName>
</protein>
<accession>A0A521AT98</accession>
<dbReference type="PANTHER" id="PTHR33840:SF1">
    <property type="entry name" value="TLE1 PHOSPHOLIPASE DOMAIN-CONTAINING PROTEIN"/>
    <property type="match status" value="1"/>
</dbReference>
<dbReference type="OrthoDB" id="4378831at2"/>
<evidence type="ECO:0000313" key="5">
    <source>
        <dbReference type="Proteomes" id="UP000317289"/>
    </source>
</evidence>
<keyword evidence="4" id="KW-0378">Hydrolase</keyword>
<feature type="domain" description="T6SS Phospholipase effector Tle1-like catalytic" evidence="2">
    <location>
        <begin position="129"/>
        <end position="396"/>
    </location>
</feature>
<gene>
    <name evidence="3" type="ORF">GJU42_11540</name>
    <name evidence="4" type="ORF">SAMN06265349_101386</name>
</gene>
<feature type="compositionally biased region" description="Basic and acidic residues" evidence="1">
    <location>
        <begin position="462"/>
        <end position="472"/>
    </location>
</feature>
<feature type="region of interest" description="Disordered" evidence="1">
    <location>
        <begin position="450"/>
        <end position="472"/>
    </location>
</feature>
<evidence type="ECO:0000313" key="6">
    <source>
        <dbReference type="Proteomes" id="UP000468990"/>
    </source>
</evidence>
<evidence type="ECO:0000259" key="2">
    <source>
        <dbReference type="Pfam" id="PF09994"/>
    </source>
</evidence>
<keyword evidence="6" id="KW-1185">Reference proteome</keyword>
<organism evidence="4 5">
    <name type="scientific">Flavobacterium resistens</name>
    <dbReference type="NCBI Taxonomy" id="443612"/>
    <lineage>
        <taxon>Bacteria</taxon>
        <taxon>Pseudomonadati</taxon>
        <taxon>Bacteroidota</taxon>
        <taxon>Flavobacteriia</taxon>
        <taxon>Flavobacteriales</taxon>
        <taxon>Flavobacteriaceae</taxon>
        <taxon>Flavobacterium</taxon>
    </lineage>
</organism>
<proteinExistence type="predicted"/>
<evidence type="ECO:0000313" key="4">
    <source>
        <dbReference type="EMBL" id="SMO38034.1"/>
    </source>
</evidence>
<name>A0A521AT98_9FLAO</name>
<feature type="compositionally biased region" description="Polar residues" evidence="1">
    <location>
        <begin position="450"/>
        <end position="460"/>
    </location>
</feature>
<reference evidence="4 5" key="1">
    <citation type="submission" date="2017-05" db="EMBL/GenBank/DDBJ databases">
        <authorList>
            <person name="Varghese N."/>
            <person name="Submissions S."/>
        </authorList>
    </citation>
    <scope>NUCLEOTIDE SEQUENCE [LARGE SCALE GENOMIC DNA]</scope>
    <source>
        <strain evidence="4 5">DSM 19382</strain>
    </source>
</reference>
<evidence type="ECO:0000256" key="1">
    <source>
        <dbReference type="SAM" id="MobiDB-lite"/>
    </source>
</evidence>
<dbReference type="Proteomes" id="UP000317289">
    <property type="component" value="Unassembled WGS sequence"/>
</dbReference>
<dbReference type="EMBL" id="WKKG01000005">
    <property type="protein sequence ID" value="MRX68596.1"/>
    <property type="molecule type" value="Genomic_DNA"/>
</dbReference>
<evidence type="ECO:0000313" key="3">
    <source>
        <dbReference type="EMBL" id="MRX68596.1"/>
    </source>
</evidence>
<dbReference type="EMBL" id="FXTA01000001">
    <property type="protein sequence ID" value="SMO38034.1"/>
    <property type="molecule type" value="Genomic_DNA"/>
</dbReference>
<dbReference type="Pfam" id="PF09994">
    <property type="entry name" value="T6SS_Tle1-like_cat"/>
    <property type="match status" value="1"/>
</dbReference>
<sequence length="644" mass="73746">MSEYIRVKGNITEKTGGTSRVYAKGGIEHNSNGFIDYFAENYTYGEPEKYVPKQPENSINVYLGMFFDGTGNNRFNSDSVYYSKIRNNTDRIDPKDIPANKETEITIEDKDKKSKKIKVKITDRDSYWNPYSNIAKLFDLYKTIKTKDYEDKKNYPKYGKHVILKQYVEGIGTKQGKPDDILGSGLARDTWGVISRVTEGVEKVVQDQFSAVPKGKKINKVVIDVFGFSRGAAAARHFCNEVMKEATYRNEMINDPYDKYPIPSGKIIIDKHAGGKLGFELNAKGYLPVRETYKIEIRFLGLFDTVISDMVVKENMGYKLGLGAPIIPLLSLAPLAQEALPEIKTNIGSLKIGKVFHIKASTEWRKNFAFTPSEQGYTLGMIGSHSDIGGGYAELTHYEPVLSYFDVPLGNTEVLSQMQKFKQFYTERFICSNEELQFINTYDHVTETSISPNSMETGVSSRELKAPNDFPDEGKTISKNTMYQVYQTKKSDHYVLKDSRYISNKYSLVPMQLMLEKAIENDVPFVNNYKKADPPVKYPFEFEIPETESFDALREYLEIMRVASKEENKDKDSTYEINYEIYKHIHHNYVHLSAHYGGLENDFLTVQTGDHHFLSDYVFVNEPVEPITKEDKVIYKREIYVPKS</sequence>
<dbReference type="Proteomes" id="UP000468990">
    <property type="component" value="Unassembled WGS sequence"/>
</dbReference>